<dbReference type="InterPro" id="IPR044925">
    <property type="entry name" value="His-Me_finger_sf"/>
</dbReference>
<evidence type="ECO:0000256" key="1">
    <source>
        <dbReference type="SAM" id="SignalP"/>
    </source>
</evidence>
<feature type="chain" id="PRO_5043411234" description="Endonuclease domain-containing 1 protein-like" evidence="1">
    <location>
        <begin position="18"/>
        <end position="288"/>
    </location>
</feature>
<dbReference type="GO" id="GO:0046872">
    <property type="term" value="F:metal ion binding"/>
    <property type="evidence" value="ECO:0007669"/>
    <property type="project" value="InterPro"/>
</dbReference>
<feature type="domain" description="ENPP1-3/EXOG-like endonuclease/phosphodiesterase" evidence="2">
    <location>
        <begin position="65"/>
        <end position="264"/>
    </location>
</feature>
<reference evidence="4" key="2">
    <citation type="submission" date="2025-08" db="UniProtKB">
        <authorList>
            <consortium name="Ensembl"/>
        </authorList>
    </citation>
    <scope>IDENTIFICATION</scope>
</reference>
<sequence>MMLFISVLMLLTLRAVGEVVKDFKDHDCKEFFLDEEPPEFQTNGIASQVPEEGRYVRICQRYKNKYHYATLYDTTEKIPVYSAYRYERTIECKVKRPNIPWKIEPQLEDNNNGKDMASEKNVWKNDRQAYDSNYVGTDYNKGHLFPVCQSSSDDSAISTFTLTNAAPQGCSFNKKWFHKVENDVRKSLQKCVNERRIPYVVTGVVPSDGTKMANRVNVPVYFWTAYRCCGSNQCQFGGYIMNEKADVTRDFTDMTSFDERLSEYYKRPFTVFKSAGLTGKKRKFDERV</sequence>
<dbReference type="GO" id="GO:0016787">
    <property type="term" value="F:hydrolase activity"/>
    <property type="evidence" value="ECO:0007669"/>
    <property type="project" value="InterPro"/>
</dbReference>
<evidence type="ECO:0000259" key="3">
    <source>
        <dbReference type="SMART" id="SM00892"/>
    </source>
</evidence>
<protein>
    <recommendedName>
        <fullName evidence="6">Endonuclease domain-containing 1 protein-like</fullName>
    </recommendedName>
</protein>
<dbReference type="InterPro" id="IPR044929">
    <property type="entry name" value="DNA/RNA_non-sp_Endonuclease_sf"/>
</dbReference>
<dbReference type="PANTHER" id="PTHR21472:SF30">
    <property type="entry name" value="ENDONUCLEASE DOMAIN-CONTAINING 1 PROTEIN-RELATED"/>
    <property type="match status" value="1"/>
</dbReference>
<feature type="domain" description="DNA/RNA non-specific endonuclease/pyrophosphatase/phosphodiesterase" evidence="3">
    <location>
        <begin position="64"/>
        <end position="286"/>
    </location>
</feature>
<evidence type="ECO:0008006" key="6">
    <source>
        <dbReference type="Google" id="ProtNLM"/>
    </source>
</evidence>
<dbReference type="Gene3D" id="3.40.570.10">
    <property type="entry name" value="Extracellular Endonuclease, subunit A"/>
    <property type="match status" value="1"/>
</dbReference>
<dbReference type="SUPFAM" id="SSF54060">
    <property type="entry name" value="His-Me finger endonucleases"/>
    <property type="match status" value="1"/>
</dbReference>
<dbReference type="SMART" id="SM00892">
    <property type="entry name" value="Endonuclease_NS"/>
    <property type="match status" value="1"/>
</dbReference>
<dbReference type="GeneTree" id="ENSGT01030000234592"/>
<dbReference type="SMART" id="SM00477">
    <property type="entry name" value="NUC"/>
    <property type="match status" value="1"/>
</dbReference>
<feature type="signal peptide" evidence="1">
    <location>
        <begin position="1"/>
        <end position="17"/>
    </location>
</feature>
<accession>A0A3B4CWH5</accession>
<organism evidence="4 5">
    <name type="scientific">Pygocentrus nattereri</name>
    <name type="common">Red-bellied piranha</name>
    <dbReference type="NCBI Taxonomy" id="42514"/>
    <lineage>
        <taxon>Eukaryota</taxon>
        <taxon>Metazoa</taxon>
        <taxon>Chordata</taxon>
        <taxon>Craniata</taxon>
        <taxon>Vertebrata</taxon>
        <taxon>Euteleostomi</taxon>
        <taxon>Actinopterygii</taxon>
        <taxon>Neopterygii</taxon>
        <taxon>Teleostei</taxon>
        <taxon>Ostariophysi</taxon>
        <taxon>Characiformes</taxon>
        <taxon>Characoidei</taxon>
        <taxon>Pygocentrus</taxon>
    </lineage>
</organism>
<dbReference type="GO" id="GO:0003676">
    <property type="term" value="F:nucleic acid binding"/>
    <property type="evidence" value="ECO:0007669"/>
    <property type="project" value="InterPro"/>
</dbReference>
<reference evidence="4 5" key="1">
    <citation type="submission" date="2020-10" db="EMBL/GenBank/DDBJ databases">
        <title>Pygocentrus nattereri (red-bellied piranha) genome, fPygNat1, primary haplotype.</title>
        <authorList>
            <person name="Myers G."/>
            <person name="Meyer A."/>
            <person name="Karagic N."/>
            <person name="Pippel M."/>
            <person name="Winkler S."/>
            <person name="Tracey A."/>
            <person name="Wood J."/>
            <person name="Formenti G."/>
            <person name="Howe K."/>
            <person name="Fedrigo O."/>
            <person name="Jarvis E.D."/>
        </authorList>
    </citation>
    <scope>NUCLEOTIDE SEQUENCE [LARGE SCALE GENOMIC DNA]</scope>
</reference>
<dbReference type="Pfam" id="PF01223">
    <property type="entry name" value="Endonuclease_NS"/>
    <property type="match status" value="1"/>
</dbReference>
<dbReference type="STRING" id="42514.ENSPNAP00000015720"/>
<dbReference type="AlphaFoldDB" id="A0A3B4CWH5"/>
<dbReference type="Ensembl" id="ENSPNAT00000023996.2">
    <property type="protein sequence ID" value="ENSPNAP00000015720.2"/>
    <property type="gene ID" value="ENSPNAG00000021793.2"/>
</dbReference>
<reference evidence="4" key="3">
    <citation type="submission" date="2025-09" db="UniProtKB">
        <authorList>
            <consortium name="Ensembl"/>
        </authorList>
    </citation>
    <scope>IDENTIFICATION</scope>
</reference>
<dbReference type="InterPro" id="IPR039015">
    <property type="entry name" value="ENDOD1"/>
</dbReference>
<dbReference type="InterPro" id="IPR001604">
    <property type="entry name" value="Endo_G_ENPP1-like_dom"/>
</dbReference>
<name>A0A3B4CWH5_PYGNA</name>
<evidence type="ECO:0000313" key="4">
    <source>
        <dbReference type="Ensembl" id="ENSPNAP00000015720.2"/>
    </source>
</evidence>
<proteinExistence type="predicted"/>
<dbReference type="Proteomes" id="UP001501920">
    <property type="component" value="Chromosome 11"/>
</dbReference>
<keyword evidence="1" id="KW-0732">Signal</keyword>
<dbReference type="PANTHER" id="PTHR21472">
    <property type="entry name" value="ENDONUCLEASE DOMAIN-CONTAINING 1 PROTEIN ENDOD1"/>
    <property type="match status" value="1"/>
</dbReference>
<dbReference type="InterPro" id="IPR020821">
    <property type="entry name" value="ENPP1-3/EXOG-like_nuc-like"/>
</dbReference>
<evidence type="ECO:0000313" key="5">
    <source>
        <dbReference type="Proteomes" id="UP001501920"/>
    </source>
</evidence>
<dbReference type="GeneID" id="108415226"/>
<dbReference type="OMA" id="YERTIEC"/>
<evidence type="ECO:0000259" key="2">
    <source>
        <dbReference type="SMART" id="SM00477"/>
    </source>
</evidence>
<keyword evidence="5" id="KW-1185">Reference proteome</keyword>
<dbReference type="RefSeq" id="XP_017543723.1">
    <property type="nucleotide sequence ID" value="XM_017688234.2"/>
</dbReference>